<dbReference type="NCBIfam" id="NF040559">
    <property type="entry name" value="CAS_Csx20"/>
    <property type="match status" value="1"/>
</dbReference>
<dbReference type="CDD" id="cd09732">
    <property type="entry name" value="Csx1_III-U"/>
    <property type="match status" value="1"/>
</dbReference>
<dbReference type="SUPFAM" id="SSF160980">
    <property type="entry name" value="SSO1389-like"/>
    <property type="match status" value="1"/>
</dbReference>
<dbReference type="RefSeq" id="WP_093394436.1">
    <property type="nucleotide sequence ID" value="NZ_FOUU01000003.1"/>
</dbReference>
<dbReference type="NCBIfam" id="TIGR02549">
    <property type="entry name" value="CRISPR_DxTHG"/>
    <property type="match status" value="1"/>
</dbReference>
<accession>A0A1I4TBD8</accession>
<dbReference type="OrthoDB" id="9777703at2"/>
<organism evidence="1 2">
    <name type="scientific">Thermodesulforhabdus norvegica</name>
    <dbReference type="NCBI Taxonomy" id="39841"/>
    <lineage>
        <taxon>Bacteria</taxon>
        <taxon>Pseudomonadati</taxon>
        <taxon>Thermodesulfobacteriota</taxon>
        <taxon>Syntrophobacteria</taxon>
        <taxon>Syntrophobacterales</taxon>
        <taxon>Thermodesulforhabdaceae</taxon>
        <taxon>Thermodesulforhabdus</taxon>
    </lineage>
</organism>
<dbReference type="InterPro" id="IPR049811">
    <property type="entry name" value="MJ1673-like_dom"/>
</dbReference>
<dbReference type="InterPro" id="IPR011742">
    <property type="entry name" value="CRISPR-assoc_prot_TM1812"/>
</dbReference>
<dbReference type="STRING" id="39841.SAMN05660836_01327"/>
<sequence length="571" mass="65499">MARVFVSTLGTGRYVPCHYVMGDRKSELVVFVQEALVDFLCSRWSESDRIVVFCTNKAEEINWKGDEGLGNKLFKRGYPPRIEMVSIPDGRSEDEIMKIFLKVMEALNTGDQIFLDVTHSFRSIPLLMTVAMNYGKIAKGISLGGIYYGALEALGTAQEVEKMPEEERNIPVFDLTPYDSILEWARAVEMFKKAGYAGDLAGLLNRDLGLLFRDRNRLDGEDVLRRFSSLKNSLEGFAESLATARGPEIWNFRPFSELIDQLEDSDLIPPMKPLFELLKKSLACFETGDPMERTFQAAAWCIDHLMIPQAYIFLREGILTGLCESAGQDPCDKETREEFWGGILHVVAQNIPPDDWDGALRQRKREALQIISRGGRHLKKLADEFQSLKKYRNDYLHGGWRKDRRSSKALMIHVRRCAESLRNRWLEGFEAWRRPSKKAFVILSHELTEDQKEELLKIWGVSRIVLMPDEIRRNWEDISPEGESVEDEVATVMEWLEAESYPGDVVVVQGEYGATLHVAIRARELGLVPVYSTTRRELKESKLPDGSVHQERIFRHVRFRKFLPGSGNDRW</sequence>
<evidence type="ECO:0000313" key="1">
    <source>
        <dbReference type="EMBL" id="SFM74032.1"/>
    </source>
</evidence>
<dbReference type="NCBIfam" id="TIGR02221">
    <property type="entry name" value="cas_TM1812"/>
    <property type="match status" value="1"/>
</dbReference>
<dbReference type="AlphaFoldDB" id="A0A1I4TBD8"/>
<dbReference type="EMBL" id="FOUU01000003">
    <property type="protein sequence ID" value="SFM74032.1"/>
    <property type="molecule type" value="Genomic_DNA"/>
</dbReference>
<proteinExistence type="predicted"/>
<dbReference type="Proteomes" id="UP000199611">
    <property type="component" value="Unassembled WGS sequence"/>
</dbReference>
<protein>
    <submittedName>
        <fullName evidence="1">CRISPR-associated protein, TM1812 family</fullName>
    </submittedName>
</protein>
<name>A0A1I4TBD8_9BACT</name>
<reference evidence="1 2" key="1">
    <citation type="submission" date="2016-10" db="EMBL/GenBank/DDBJ databases">
        <authorList>
            <person name="de Groot N.N."/>
        </authorList>
    </citation>
    <scope>NUCLEOTIDE SEQUENCE [LARGE SCALE GENOMIC DNA]</scope>
    <source>
        <strain evidence="1 2">DSM 9990</strain>
    </source>
</reference>
<gene>
    <name evidence="1" type="ORF">SAMN05660836_01327</name>
</gene>
<evidence type="ECO:0000313" key="2">
    <source>
        <dbReference type="Proteomes" id="UP000199611"/>
    </source>
</evidence>
<keyword evidence="2" id="KW-1185">Reference proteome</keyword>
<dbReference type="InterPro" id="IPR013383">
    <property type="entry name" value="CRISPR-assoc_prot_DxTHG_CS"/>
</dbReference>